<comment type="caution">
    <text evidence="1">The sequence shown here is derived from an EMBL/GenBank/DDBJ whole genome shotgun (WGS) entry which is preliminary data.</text>
</comment>
<dbReference type="Proteomes" id="UP000476934">
    <property type="component" value="Unassembled WGS sequence"/>
</dbReference>
<dbReference type="InterPro" id="IPR025072">
    <property type="entry name" value="Fur_reg_FbpA"/>
</dbReference>
<name>A0A0A6VB40_9BACI</name>
<protein>
    <submittedName>
        <fullName evidence="2">Fur-regulated basic protein FbpA</fullName>
    </submittedName>
</protein>
<reference evidence="2" key="2">
    <citation type="submission" date="2020-02" db="EMBL/GenBank/DDBJ databases">
        <authorList>
            <person name="Feng H."/>
        </authorList>
    </citation>
    <scope>NUCLEOTIDE SEQUENCE [LARGE SCALE GENOMIC DNA]</scope>
    <source>
        <strain evidence="2">Gsoil 114</strain>
    </source>
</reference>
<dbReference type="OrthoDB" id="2972281at2"/>
<dbReference type="EMBL" id="JRUN01000044">
    <property type="protein sequence ID" value="KHD84728.1"/>
    <property type="molecule type" value="Genomic_DNA"/>
</dbReference>
<accession>A0A0A6VB40</accession>
<dbReference type="AlphaFoldDB" id="A0A0A6VB40"/>
<evidence type="ECO:0000313" key="4">
    <source>
        <dbReference type="Proteomes" id="UP000476934"/>
    </source>
</evidence>
<reference evidence="1 3" key="1">
    <citation type="submission" date="2014-10" db="EMBL/GenBank/DDBJ databases">
        <title>Draft genome of phytase producing Bacillus ginsengihumi strain M2.11.</title>
        <authorList>
            <person name="Toymentseva A."/>
            <person name="Boulygina E.A."/>
            <person name="Kazakov S.V."/>
            <person name="Kayumov I."/>
            <person name="Suleimanova A.D."/>
            <person name="Mardanova A.M."/>
            <person name="Maria S.N."/>
            <person name="Sergey M.Y."/>
            <person name="Sharipova M.R."/>
        </authorList>
    </citation>
    <scope>NUCLEOTIDE SEQUENCE [LARGE SCALE GENOMIC DNA]</scope>
    <source>
        <strain evidence="1 3">M2.11</strain>
    </source>
</reference>
<evidence type="ECO:0000313" key="3">
    <source>
        <dbReference type="Proteomes" id="UP000030588"/>
    </source>
</evidence>
<evidence type="ECO:0000313" key="2">
    <source>
        <dbReference type="EMBL" id="NEY20318.1"/>
    </source>
</evidence>
<dbReference type="RefSeq" id="WP_025728187.1">
    <property type="nucleotide sequence ID" value="NZ_JAAIWK010000015.1"/>
</dbReference>
<keyword evidence="4" id="KW-1185">Reference proteome</keyword>
<dbReference type="EMBL" id="JAAIWK010000015">
    <property type="protein sequence ID" value="NEY20318.1"/>
    <property type="molecule type" value="Genomic_DNA"/>
</dbReference>
<dbReference type="Proteomes" id="UP000030588">
    <property type="component" value="Unassembled WGS sequence"/>
</dbReference>
<gene>
    <name evidence="2" type="primary">fbpA</name>
    <name evidence="2" type="ORF">G4D61_10155</name>
    <name evidence="1" type="ORF">NG54_13525</name>
</gene>
<sequence>MGKLHQAVENRRNELINKLIAFDIYKKEGKHLFELTLSELEAEYKALQSNFHPHCEVESIHWINKN</sequence>
<dbReference type="Pfam" id="PF13076">
    <property type="entry name" value="Fur_reg_FbpA"/>
    <property type="match status" value="1"/>
</dbReference>
<evidence type="ECO:0000313" key="1">
    <source>
        <dbReference type="EMBL" id="KHD84728.1"/>
    </source>
</evidence>
<proteinExistence type="predicted"/>
<organism evidence="1 3">
    <name type="scientific">Heyndrickxia ginsengihumi</name>
    <dbReference type="NCBI Taxonomy" id="363870"/>
    <lineage>
        <taxon>Bacteria</taxon>
        <taxon>Bacillati</taxon>
        <taxon>Bacillota</taxon>
        <taxon>Bacilli</taxon>
        <taxon>Bacillales</taxon>
        <taxon>Bacillaceae</taxon>
        <taxon>Heyndrickxia</taxon>
    </lineage>
</organism>
<reference evidence="2 4" key="3">
    <citation type="submission" date="2020-03" db="EMBL/GenBank/DDBJ databases">
        <title>Bacillus aquiflavi sp. nov., isolated from yellow water of strong flavor Chinese baijiu in Yibin region of China.</title>
        <authorList>
            <person name="Xie J."/>
        </authorList>
    </citation>
    <scope>NUCLEOTIDE SEQUENCE [LARGE SCALE GENOMIC DNA]</scope>
    <source>
        <strain evidence="2 4">Gsoil 114</strain>
    </source>
</reference>